<proteinExistence type="predicted"/>
<keyword evidence="3" id="KW-1185">Reference proteome</keyword>
<evidence type="ECO:0000313" key="3">
    <source>
        <dbReference type="Proteomes" id="UP000033140"/>
    </source>
</evidence>
<sequence length="98" mass="10653">MNSECTSGNSERPAVGDGELDDEGCRCLVLRIHAVSTTATACPSMAADRGHSDQHTGGGHRSMGNYGAVPRRLHPYRLSRRQPSQTTQYSFHDSIHSL</sequence>
<reference evidence="2 3" key="1">
    <citation type="journal article" date="2011" name="J. Gen. Appl. Microbiol.">
        <title>Draft genome sequencing of the enigmatic yeast Saitoella complicata.</title>
        <authorList>
            <person name="Nishida H."/>
            <person name="Hamamoto M."/>
            <person name="Sugiyama J."/>
        </authorList>
    </citation>
    <scope>NUCLEOTIDE SEQUENCE [LARGE SCALE GENOMIC DNA]</scope>
    <source>
        <strain evidence="2 3">NRRL Y-17804</strain>
    </source>
</reference>
<name>A0A0E9NQ53_SAICN</name>
<feature type="compositionally biased region" description="Polar residues" evidence="1">
    <location>
        <begin position="81"/>
        <end position="92"/>
    </location>
</feature>
<feature type="compositionally biased region" description="Basic residues" evidence="1">
    <location>
        <begin position="71"/>
        <end position="80"/>
    </location>
</feature>
<protein>
    <submittedName>
        <fullName evidence="2">Uncharacterized protein</fullName>
    </submittedName>
</protein>
<dbReference type="EMBL" id="BACD03000048">
    <property type="protein sequence ID" value="GAO51555.1"/>
    <property type="molecule type" value="Genomic_DNA"/>
</dbReference>
<reference evidence="2 3" key="2">
    <citation type="journal article" date="2014" name="J. Gen. Appl. Microbiol.">
        <title>The early diverging ascomycetous budding yeast Saitoella complicata has three histone deacetylases belonging to the Clr6, Hos2, and Rpd3 lineages.</title>
        <authorList>
            <person name="Nishida H."/>
            <person name="Matsumoto T."/>
            <person name="Kondo S."/>
            <person name="Hamamoto M."/>
            <person name="Yoshikawa H."/>
        </authorList>
    </citation>
    <scope>NUCLEOTIDE SEQUENCE [LARGE SCALE GENOMIC DNA]</scope>
    <source>
        <strain evidence="2 3">NRRL Y-17804</strain>
    </source>
</reference>
<gene>
    <name evidence="2" type="ORF">G7K_5654-t1</name>
</gene>
<accession>A0A0E9NQ53</accession>
<dbReference type="AlphaFoldDB" id="A0A0E9NQ53"/>
<dbReference type="Proteomes" id="UP000033140">
    <property type="component" value="Unassembled WGS sequence"/>
</dbReference>
<feature type="region of interest" description="Disordered" evidence="1">
    <location>
        <begin position="44"/>
        <end position="98"/>
    </location>
</feature>
<organism evidence="2 3">
    <name type="scientific">Saitoella complicata (strain BCRC 22490 / CBS 7301 / JCM 7358 / NBRC 10748 / NRRL Y-17804)</name>
    <dbReference type="NCBI Taxonomy" id="698492"/>
    <lineage>
        <taxon>Eukaryota</taxon>
        <taxon>Fungi</taxon>
        <taxon>Dikarya</taxon>
        <taxon>Ascomycota</taxon>
        <taxon>Taphrinomycotina</taxon>
        <taxon>Taphrinomycotina incertae sedis</taxon>
        <taxon>Saitoella</taxon>
    </lineage>
</organism>
<evidence type="ECO:0000313" key="2">
    <source>
        <dbReference type="EMBL" id="GAO51555.1"/>
    </source>
</evidence>
<evidence type="ECO:0000256" key="1">
    <source>
        <dbReference type="SAM" id="MobiDB-lite"/>
    </source>
</evidence>
<comment type="caution">
    <text evidence="2">The sequence shown here is derived from an EMBL/GenBank/DDBJ whole genome shotgun (WGS) entry which is preliminary data.</text>
</comment>
<reference evidence="2 3" key="3">
    <citation type="journal article" date="2015" name="Genome Announc.">
        <title>Draft Genome Sequence of the Archiascomycetous Yeast Saitoella complicata.</title>
        <authorList>
            <person name="Yamauchi K."/>
            <person name="Kondo S."/>
            <person name="Hamamoto M."/>
            <person name="Takahashi Y."/>
            <person name="Ogura Y."/>
            <person name="Hayashi T."/>
            <person name="Nishida H."/>
        </authorList>
    </citation>
    <scope>NUCLEOTIDE SEQUENCE [LARGE SCALE GENOMIC DNA]</scope>
    <source>
        <strain evidence="2 3">NRRL Y-17804</strain>
    </source>
</reference>